<dbReference type="GO" id="GO:0010305">
    <property type="term" value="P:leaf vascular tissue pattern formation"/>
    <property type="evidence" value="ECO:0007669"/>
    <property type="project" value="TreeGrafter"/>
</dbReference>
<dbReference type="InterPro" id="IPR058210">
    <property type="entry name" value="SACS/Nov_dom"/>
</dbReference>
<feature type="domain" description="Protein NO VEIN C-terminal" evidence="2">
    <location>
        <begin position="2152"/>
        <end position="2233"/>
    </location>
</feature>
<dbReference type="GO" id="GO:0009793">
    <property type="term" value="P:embryo development ending in seed dormancy"/>
    <property type="evidence" value="ECO:0007669"/>
    <property type="project" value="TreeGrafter"/>
</dbReference>
<comment type="caution">
    <text evidence="4">The sequence shown here is derived from an EMBL/GenBank/DDBJ whole genome shotgun (WGS) entry which is preliminary data.</text>
</comment>
<sequence>MRGNSSGFRPNHGSSPARGRGPQLSGAAQIQIPQRGRTAIGVDRAEAAAARAYAELVAAGEGVSAWRVSHAAALSLQLHSWGALGYGYHDVPTLRHIQFVEGKVNAFIHCFVSVRRMTSVHDLNVEICKSEGVEKFEDLGLGSLLRHPLVQSYFSISRDATEICQITTENLVSHLSTFIYRYRYNETVPVEEFLDSLVKRYAVAGREHLGVRVQSFGLYIKFIKGARRAESAALKSLRESGLWKEQMESSSDAPLVHVDSFSAPSDDFSDSLQGLFSLDNIMDIRSSKTRNVVVDQKKKKKLEKQGHVDPQKVQKLALTNEELMRFVASWKEVAGLMFHVYGVSEKRKRKMQRLFLSYPGVGADVDDVLRQIATYFGLNYCVSDQKEVPLEKKFIMADESEEAFCDATKSHRNCGTLSSLLFSGTLSGRCYSANLLSNIERVSESSAKSSDVTLNPCHCIGSLGPVSTKDAKEILLKAPLLSDLQSWSHWDHLFAPSLGPLVEWLINEGYIDGLLCILTRDGRLIRINNSASFDELLEAFIQGSAAKVVLQLLSLFGSYGGLHQVPQSLLKCYVERAITIKLKNFSYPSEAKLTKEIEGNRKVGELFEDFSMESNSYSLVSRCIIDCLWLLPSEFRSFMAEIMVSIFRAFAKDAASIVLNECKQIDERIMLHDIGLTLHIDEWINDYRDFNLGAAADLFTSSRTTDGVSDLKKELHDTSNVSGNLSHTGSKMLLNYENNLKSLDQHEKTLKQDTKMIVCTEKLGGEIVDDLHSNISDDKRIKDARILIETIRREEFGIDPDAPIAASSFLKKQHARLGRAIHCLSRELYSHDSHFLLELVQNADDNAYPDNVVPTLIFILQPTGIIVLNNETGFSGHNIRALCDVGSSTKKGSSAGYIGQKGIGFKSVFRVTDAPEIHSNGFHVKFDVSDGEIGFVLPTNILPCDIQYINSKLLCDPDQPGISSSGTCIVLPFKSKLKQGMGMTSIISMFSELHPSLLLFLHRLQCIKFKNMLDDKLVVMKKETSSDGIVAISHGKEKMSWLVVSKDLQASIIRPEIKITKVAIAFTLQTSSDGNYEPHLDQQPAFAFLPLRKYGLKFIVQGDFSLPSSREEIDQDSAWNQWLLSELPDLFISALKSFCELSCFKENPGKAISSFMSFVPPLGEVHGFFSHLPHMILTKLRMADCVLLEGANSQWVPPCKVLRGWDEQVRTLIPETLLQKYVGLGYLHKDIILSDSLAKALAVQDNGPKLLIHVLSSICEEKDGIETLGLDWLSSWLNAFNKALCINSSTPVFYGSTETELDLLNDLRKVPFIPLSDGSYVSVSDGPIWLPCDDITLRSGDQNLLGHFPNLYVNLRTVTPSIFSTLPNGCDEEEARIHNIVSALRKIGVHQLSAHDIIRTHILPLTPCETNTETTCGDCIMEKAGIISSLRRKRIILTNHGFKCPSEEPVHFSKEFGNPISVQKLIGDSTIVWNEIDVVYLKHTNTKLLSNGLAKWREFFKDIGVTDFVQVVEVQKNSADVFPTEFGSTMSHFSELFVKDWVSPELDSLVSELSSNRQLGRCKYLLKVLDDMWDDYFSSKANGHTLYQHQDGPKTFTSTFMKSICNVRWVASSMDNELHYPGNLFYDCEPVSSILGPVAPYAVPRINNKKLLEQIGFKVQVTFGDVMKVLQHWKESTSFKASISQMSKLYAFVRDELSSSREKTAELRSGLYVFMPSAYTSNYADIVPGNFTSPSELSQITSPSRAAHKVFRILSKWADDFYSGPTKLEKLPHLKESLLKQENTVLPTMQDKWVSLHPHFGPVCWTDSKELMEQFKDVPDVYLLQFGELSDAEKATLSGVVAALLRDIGVPNLSEVVSREAIFYGLMDNSEQVDMVDWALPYAQRYIYKKHPEIYLDLKRFENEKIGQLQVIVVEKLFYKHTLKGNNSSSNKRSECSCLLQGNTLYATDGVDTHSLFLELSRLFFHGIPELHITNFLHTIAYMVKLGSTKEQLEEYVMTNQHLPELPAGETVWSLSRGSALDENEVCAPAFNLPKTFLQKSLNITKNQARASNWPPTSWGPTNSAPEHYATVADLVKEQTGSAAVTCSHDLPESTDDGQESNASCLVEKGIVSIPKSVLEQSASDLEADLEQDRLCMGPQDLHQSYSTGRAGEITAYKYFTKKLGSEAVKWVNEESETGLPYDLIVEKENKKEYVEVKATTSSSKDWFSISTMEWNFAIEKGDLYSIAWVFLSEATNSNILILKNPVKLCQQRVLQLALLMPQGSEKSVNSPAQ</sequence>
<gene>
    <name evidence="4" type="ORF">ACMD2_05469</name>
</gene>
<organism evidence="4 5">
    <name type="scientific">Ananas comosus</name>
    <name type="common">Pineapple</name>
    <name type="synonym">Ananas ananas</name>
    <dbReference type="NCBI Taxonomy" id="4615"/>
    <lineage>
        <taxon>Eukaryota</taxon>
        <taxon>Viridiplantae</taxon>
        <taxon>Streptophyta</taxon>
        <taxon>Embryophyta</taxon>
        <taxon>Tracheophyta</taxon>
        <taxon>Spermatophyta</taxon>
        <taxon>Magnoliopsida</taxon>
        <taxon>Liliopsida</taxon>
        <taxon>Poales</taxon>
        <taxon>Bromeliaceae</taxon>
        <taxon>Bromelioideae</taxon>
        <taxon>Ananas</taxon>
    </lineage>
</organism>
<dbReference type="GO" id="GO:0048364">
    <property type="term" value="P:root development"/>
    <property type="evidence" value="ECO:0007669"/>
    <property type="project" value="TreeGrafter"/>
</dbReference>
<dbReference type="PANTHER" id="PTHR32387">
    <property type="entry name" value="WU:FJ29H11"/>
    <property type="match status" value="1"/>
</dbReference>
<dbReference type="SUPFAM" id="SSF55874">
    <property type="entry name" value="ATPase domain of HSP90 chaperone/DNA topoisomerase II/histidine kinase"/>
    <property type="match status" value="1"/>
</dbReference>
<dbReference type="NCBIfam" id="NF047352">
    <property type="entry name" value="P_loop_sacsin"/>
    <property type="match status" value="1"/>
</dbReference>
<name>A0A199W4K9_ANACO</name>
<evidence type="ECO:0000313" key="5">
    <source>
        <dbReference type="Proteomes" id="UP000092600"/>
    </source>
</evidence>
<feature type="compositionally biased region" description="Polar residues" evidence="1">
    <location>
        <begin position="1"/>
        <end position="14"/>
    </location>
</feature>
<evidence type="ECO:0000313" key="4">
    <source>
        <dbReference type="EMBL" id="OAY84249.1"/>
    </source>
</evidence>
<feature type="region of interest" description="Disordered" evidence="1">
    <location>
        <begin position="1"/>
        <end position="28"/>
    </location>
</feature>
<evidence type="ECO:0000256" key="1">
    <source>
        <dbReference type="SAM" id="MobiDB-lite"/>
    </source>
</evidence>
<feature type="domain" description="Sacsin/Nov" evidence="3">
    <location>
        <begin position="856"/>
        <end position="927"/>
    </location>
</feature>
<proteinExistence type="predicted"/>
<evidence type="ECO:0000259" key="2">
    <source>
        <dbReference type="Pfam" id="PF13020"/>
    </source>
</evidence>
<dbReference type="PANTHER" id="PTHR32387:SF0">
    <property type="entry name" value="PROTEIN NO VEIN"/>
    <property type="match status" value="1"/>
</dbReference>
<dbReference type="Proteomes" id="UP000092600">
    <property type="component" value="Unassembled WGS sequence"/>
</dbReference>
<reference evidence="4 5" key="1">
    <citation type="journal article" date="2016" name="DNA Res.">
        <title>The draft genome of MD-2 pineapple using hybrid error correction of long reads.</title>
        <authorList>
            <person name="Redwan R.M."/>
            <person name="Saidin A."/>
            <person name="Kumar S.V."/>
        </authorList>
    </citation>
    <scope>NUCLEOTIDE SEQUENCE [LARGE SCALE GENOMIC DNA]</scope>
    <source>
        <strain evidence="5">cv. MD2</strain>
        <tissue evidence="4">Leaf</tissue>
    </source>
</reference>
<evidence type="ECO:0000259" key="3">
    <source>
        <dbReference type="Pfam" id="PF25794"/>
    </source>
</evidence>
<dbReference type="STRING" id="4615.A0A199W4K9"/>
<accession>A0A199W4K9</accession>
<dbReference type="EMBL" id="LSRQ01000244">
    <property type="protein sequence ID" value="OAY84249.1"/>
    <property type="molecule type" value="Genomic_DNA"/>
</dbReference>
<dbReference type="Pfam" id="PF13020">
    <property type="entry name" value="NOV_C"/>
    <property type="match status" value="1"/>
</dbReference>
<dbReference type="InterPro" id="IPR024975">
    <property type="entry name" value="NOV_C"/>
</dbReference>
<dbReference type="Gene3D" id="3.30.565.10">
    <property type="entry name" value="Histidine kinase-like ATPase, C-terminal domain"/>
    <property type="match status" value="1"/>
</dbReference>
<dbReference type="InterPro" id="IPR036890">
    <property type="entry name" value="HATPase_C_sf"/>
</dbReference>
<dbReference type="InterPro" id="IPR052957">
    <property type="entry name" value="Auxin_embryo_med"/>
</dbReference>
<dbReference type="GO" id="GO:0005634">
    <property type="term" value="C:nucleus"/>
    <property type="evidence" value="ECO:0007669"/>
    <property type="project" value="TreeGrafter"/>
</dbReference>
<protein>
    <submittedName>
        <fullName evidence="4">Uncharacterized protein</fullName>
    </submittedName>
</protein>
<dbReference type="Pfam" id="PF25794">
    <property type="entry name" value="SACS"/>
    <property type="match status" value="1"/>
</dbReference>